<keyword evidence="3" id="KW-1133">Transmembrane helix</keyword>
<feature type="transmembrane region" description="Helical" evidence="3">
    <location>
        <begin position="187"/>
        <end position="207"/>
    </location>
</feature>
<sequence length="209" mass="24220">MSTKRKKNKKQDKTQNKQASVGTQLHAVSSEELKQIIVEAILKAEEEKQEKMAQHYKKEKEEWSKLFGEEDYSGYKGLSRLKLEAQCVIRMIKKIVTVKDIEIKESFCAENFIKAIIMVIFIFGEYIAYFGALMFLLGVFFKLWDATGNSKWLAVVWLALGFCIFLWARLFRIMRIEIKKMEKREQLFAISGNIVAIISMIIAIIAFNG</sequence>
<organism evidence="4 5">
    <name type="scientific">Candidatus Ruthenibacterium merdavium</name>
    <dbReference type="NCBI Taxonomy" id="2838752"/>
    <lineage>
        <taxon>Bacteria</taxon>
        <taxon>Bacillati</taxon>
        <taxon>Bacillota</taxon>
        <taxon>Clostridia</taxon>
        <taxon>Eubacteriales</taxon>
        <taxon>Oscillospiraceae</taxon>
        <taxon>Ruthenibacterium</taxon>
    </lineage>
</organism>
<keyword evidence="1" id="KW-0175">Coiled coil</keyword>
<accession>A0A9D2Q4T1</accession>
<feature type="transmembrane region" description="Helical" evidence="3">
    <location>
        <begin position="152"/>
        <end position="171"/>
    </location>
</feature>
<evidence type="ECO:0000256" key="3">
    <source>
        <dbReference type="SAM" id="Phobius"/>
    </source>
</evidence>
<protein>
    <submittedName>
        <fullName evidence="4">Uncharacterized protein</fullName>
    </submittedName>
</protein>
<proteinExistence type="predicted"/>
<dbReference type="AlphaFoldDB" id="A0A9D2Q4T1"/>
<keyword evidence="3" id="KW-0812">Transmembrane</keyword>
<comment type="caution">
    <text evidence="4">The sequence shown here is derived from an EMBL/GenBank/DDBJ whole genome shotgun (WGS) entry which is preliminary data.</text>
</comment>
<evidence type="ECO:0000256" key="2">
    <source>
        <dbReference type="SAM" id="MobiDB-lite"/>
    </source>
</evidence>
<evidence type="ECO:0000313" key="5">
    <source>
        <dbReference type="Proteomes" id="UP000823918"/>
    </source>
</evidence>
<name>A0A9D2Q4T1_9FIRM</name>
<feature type="transmembrane region" description="Helical" evidence="3">
    <location>
        <begin position="115"/>
        <end position="140"/>
    </location>
</feature>
<keyword evidence="3" id="KW-0472">Membrane</keyword>
<dbReference type="Proteomes" id="UP000823918">
    <property type="component" value="Unassembled WGS sequence"/>
</dbReference>
<reference evidence="4" key="1">
    <citation type="journal article" date="2021" name="PeerJ">
        <title>Extensive microbial diversity within the chicken gut microbiome revealed by metagenomics and culture.</title>
        <authorList>
            <person name="Gilroy R."/>
            <person name="Ravi A."/>
            <person name="Getino M."/>
            <person name="Pursley I."/>
            <person name="Horton D.L."/>
            <person name="Alikhan N.F."/>
            <person name="Baker D."/>
            <person name="Gharbi K."/>
            <person name="Hall N."/>
            <person name="Watson M."/>
            <person name="Adriaenssens E.M."/>
            <person name="Foster-Nyarko E."/>
            <person name="Jarju S."/>
            <person name="Secka A."/>
            <person name="Antonio M."/>
            <person name="Oren A."/>
            <person name="Chaudhuri R.R."/>
            <person name="La Ragione R."/>
            <person name="Hildebrand F."/>
            <person name="Pallen M.J."/>
        </authorList>
    </citation>
    <scope>NUCLEOTIDE SEQUENCE</scope>
    <source>
        <strain evidence="4">5933</strain>
    </source>
</reference>
<dbReference type="EMBL" id="DWWA01000048">
    <property type="protein sequence ID" value="HJC72918.1"/>
    <property type="molecule type" value="Genomic_DNA"/>
</dbReference>
<feature type="coiled-coil region" evidence="1">
    <location>
        <begin position="30"/>
        <end position="62"/>
    </location>
</feature>
<gene>
    <name evidence="4" type="ORF">H9698_09035</name>
</gene>
<reference evidence="4" key="2">
    <citation type="submission" date="2021-04" db="EMBL/GenBank/DDBJ databases">
        <authorList>
            <person name="Gilroy R."/>
        </authorList>
    </citation>
    <scope>NUCLEOTIDE SEQUENCE</scope>
    <source>
        <strain evidence="4">5933</strain>
    </source>
</reference>
<feature type="compositionally biased region" description="Basic residues" evidence="2">
    <location>
        <begin position="1"/>
        <end position="10"/>
    </location>
</feature>
<evidence type="ECO:0000256" key="1">
    <source>
        <dbReference type="SAM" id="Coils"/>
    </source>
</evidence>
<evidence type="ECO:0000313" key="4">
    <source>
        <dbReference type="EMBL" id="HJC72918.1"/>
    </source>
</evidence>
<feature type="region of interest" description="Disordered" evidence="2">
    <location>
        <begin position="1"/>
        <end position="26"/>
    </location>
</feature>